<accession>A0A3T0D4G5</accession>
<evidence type="ECO:0000256" key="3">
    <source>
        <dbReference type="ARBA" id="ARBA00022692"/>
    </source>
</evidence>
<dbReference type="Gene3D" id="3.90.1640.10">
    <property type="entry name" value="inorganic pyrophosphatase (n-terminal core)"/>
    <property type="match status" value="1"/>
</dbReference>
<feature type="binding site" evidence="7">
    <location>
        <position position="360"/>
    </location>
    <ligand>
        <name>Mn(2+)</name>
        <dbReference type="ChEBI" id="CHEBI:29035"/>
        <label>1</label>
    </ligand>
</feature>
<evidence type="ECO:0000313" key="10">
    <source>
        <dbReference type="EMBL" id="AZT89945.1"/>
    </source>
</evidence>
<feature type="binding site" evidence="7">
    <location>
        <position position="433"/>
    </location>
    <ligand>
        <name>Mn(2+)</name>
        <dbReference type="ChEBI" id="CHEBI:29035"/>
        <label>2</label>
    </ligand>
</feature>
<dbReference type="KEGG" id="ccha:ELD05_04350"/>
<evidence type="ECO:0000256" key="5">
    <source>
        <dbReference type="ARBA" id="ARBA00023136"/>
    </source>
</evidence>
<dbReference type="PANTHER" id="PTHR47618">
    <property type="entry name" value="BIFUNCTIONAL OLIGORIBONUCLEASE AND PAP PHOSPHATASE NRNA"/>
    <property type="match status" value="1"/>
</dbReference>
<evidence type="ECO:0000256" key="6">
    <source>
        <dbReference type="PIRNR" id="PIRNR026583"/>
    </source>
</evidence>
<evidence type="ECO:0000256" key="2">
    <source>
        <dbReference type="ARBA" id="ARBA00022475"/>
    </source>
</evidence>
<dbReference type="RefSeq" id="WP_127351510.1">
    <property type="nucleotide sequence ID" value="NZ_CP034791.1"/>
</dbReference>
<keyword evidence="3 8" id="KW-0812">Transmembrane</keyword>
<dbReference type="InterPro" id="IPR049553">
    <property type="entry name" value="GdpP-like_PAS"/>
</dbReference>
<feature type="binding site" evidence="7">
    <location>
        <position position="366"/>
    </location>
    <ligand>
        <name>Mn(2+)</name>
        <dbReference type="ChEBI" id="CHEBI:29035"/>
        <label>2</label>
    </ligand>
</feature>
<keyword evidence="7" id="KW-0464">Manganese</keyword>
<comment type="catalytic activity">
    <reaction evidence="6">
        <text>3',3'-c-di-AMP + H2O = 5'-O-phosphonoadenylyl-(3'-&gt;5')-adenosine + H(+)</text>
        <dbReference type="Rhea" id="RHEA:54420"/>
        <dbReference type="ChEBI" id="CHEBI:15377"/>
        <dbReference type="ChEBI" id="CHEBI:15378"/>
        <dbReference type="ChEBI" id="CHEBI:71500"/>
        <dbReference type="ChEBI" id="CHEBI:138171"/>
    </reaction>
</comment>
<dbReference type="Gene3D" id="3.30.450.20">
    <property type="entry name" value="PAS domain"/>
    <property type="match status" value="1"/>
</dbReference>
<dbReference type="GO" id="GO:0005886">
    <property type="term" value="C:plasma membrane"/>
    <property type="evidence" value="ECO:0007669"/>
    <property type="project" value="UniProtKB-SubCell"/>
</dbReference>
<proteinExistence type="inferred from homology"/>
<comment type="similarity">
    <text evidence="6">Belongs to the GdpP/PdeA phosphodiesterase family.</text>
</comment>
<dbReference type="GO" id="GO:0016787">
    <property type="term" value="F:hydrolase activity"/>
    <property type="evidence" value="ECO:0007669"/>
    <property type="project" value="UniProtKB-UniRule"/>
</dbReference>
<dbReference type="FunFam" id="3.90.1640.10:FF:000002">
    <property type="entry name" value="Cyclic-di-AMP phosphodiesterase"/>
    <property type="match status" value="1"/>
</dbReference>
<name>A0A3T0D4G5_9FIRM</name>
<dbReference type="InterPro" id="IPR051319">
    <property type="entry name" value="Oligoribo/pAp-PDE_c-di-AMP_PDE"/>
</dbReference>
<feature type="binding site" evidence="7">
    <location>
        <position position="510"/>
    </location>
    <ligand>
        <name>Mn(2+)</name>
        <dbReference type="ChEBI" id="CHEBI:29035"/>
        <label>2</label>
    </ligand>
</feature>
<dbReference type="Pfam" id="PF24898">
    <property type="entry name" value="GGDEF_GdpP"/>
    <property type="match status" value="1"/>
</dbReference>
<dbReference type="PROSITE" id="PS50887">
    <property type="entry name" value="GGDEF"/>
    <property type="match status" value="1"/>
</dbReference>
<dbReference type="InterPro" id="IPR003156">
    <property type="entry name" value="DHHA1_dom"/>
</dbReference>
<evidence type="ECO:0000259" key="9">
    <source>
        <dbReference type="PROSITE" id="PS50887"/>
    </source>
</evidence>
<dbReference type="EC" id="3.1.4.-" evidence="6"/>
<dbReference type="Pfam" id="PF02272">
    <property type="entry name" value="DHHA1"/>
    <property type="match status" value="1"/>
</dbReference>
<feature type="binding site" evidence="7">
    <location>
        <position position="364"/>
    </location>
    <ligand>
        <name>Mn(2+)</name>
        <dbReference type="ChEBI" id="CHEBI:29035"/>
        <label>1</label>
    </ligand>
</feature>
<feature type="binding site" evidence="7">
    <location>
        <position position="457"/>
    </location>
    <ligand>
        <name>Mn(2+)</name>
        <dbReference type="ChEBI" id="CHEBI:29035"/>
        <label>2</label>
    </ligand>
</feature>
<dbReference type="Gene3D" id="3.10.310.30">
    <property type="match status" value="1"/>
</dbReference>
<sequence>MKDKKAHFKFDFSVSQAGFVLSLVFNLVILYYNLQIGIICFSLIILLAAYNITINRKKNRQLLEFIETLTLNIDTASKDTLLKFPLPILITEYNGDIIWHNQKFLEISKNKRLIGKNLKDELPELYQAILDNKPRLDSFEYQSYFFNVFITLVEVEGEKNDKRYLRLFYFIDITDYVALQKTFELQNVVFGYLTIDNYDDVLNSAPEVSKSNIASEIERRVMDWFYNQIRSDVFLMKYERDKYLFICNTEAFYKMQERRFNILDQIKEVNLYNRIIPTISCGIGIRDDSIFQAQKDAKTALDMALSRGGDQLVVFYNGKFEFYGGKTKEHEKRSKVRSRVMAQTIKEIIKHSDKVFIMGHQYFDLDCLGASVGLAKLCLNLNKETYIVINSFNPTIKDFVEMIKSDSQYENMIIDEQKALKLKTKNSLLFVVDTQRISYVDMPNMILSFEKIIVIDHHRRAADWIEQALICYSETYASSVSELVAELLSYEGIKLKKVEAEIMLAGIMIDTRGFTKNVGVRTFEVATYLRENEALPENIKEYLKEDLEDFILKHQLISNAQVLYGNIAVVIDYSQTCRNNVIIAKVADELLNIKGIDASFVVCKIDNTVLISARSNGKINVQLILEKIGGGGHLETAGSKLENVTLEEAKDILFEAIDEYIMENQKT</sequence>
<keyword evidence="2 6" id="KW-1003">Cell membrane</keyword>
<dbReference type="GO" id="GO:0046872">
    <property type="term" value="F:metal ion binding"/>
    <property type="evidence" value="ECO:0007669"/>
    <property type="project" value="UniProtKB-KW"/>
</dbReference>
<organism evidence="10 11">
    <name type="scientific">Caldicellulosiruptor changbaiensis</name>
    <dbReference type="NCBI Taxonomy" id="1222016"/>
    <lineage>
        <taxon>Bacteria</taxon>
        <taxon>Bacillati</taxon>
        <taxon>Bacillota</taxon>
        <taxon>Bacillota incertae sedis</taxon>
        <taxon>Caldicellulosiruptorales</taxon>
        <taxon>Caldicellulosiruptoraceae</taxon>
        <taxon>Caldicellulosiruptor</taxon>
    </lineage>
</organism>
<evidence type="ECO:0000256" key="7">
    <source>
        <dbReference type="PIRSR" id="PIRSR026583-50"/>
    </source>
</evidence>
<dbReference type="Pfam" id="PF01368">
    <property type="entry name" value="DHH"/>
    <property type="match status" value="1"/>
</dbReference>
<dbReference type="EMBL" id="CP034791">
    <property type="protein sequence ID" value="AZT89945.1"/>
    <property type="molecule type" value="Genomic_DNA"/>
</dbReference>
<keyword evidence="11" id="KW-1185">Reference proteome</keyword>
<dbReference type="SUPFAM" id="SSF64182">
    <property type="entry name" value="DHH phosphoesterases"/>
    <property type="match status" value="1"/>
</dbReference>
<dbReference type="InterPro" id="IPR000160">
    <property type="entry name" value="GGDEF_dom"/>
</dbReference>
<keyword evidence="5 6" id="KW-0472">Membrane</keyword>
<dbReference type="GO" id="GO:0003676">
    <property type="term" value="F:nucleic acid binding"/>
    <property type="evidence" value="ECO:0007669"/>
    <property type="project" value="UniProtKB-UniRule"/>
</dbReference>
<gene>
    <name evidence="10" type="ORF">ELD05_04350</name>
</gene>
<reference evidence="10 11" key="1">
    <citation type="submission" date="2018-12" db="EMBL/GenBank/DDBJ databases">
        <title>Genome sequence from the cellulolytic species, Caldicellulosiruptor changbaiensis.</title>
        <authorList>
            <person name="Blumer-Schuette S.E."/>
            <person name="Mendoza C."/>
        </authorList>
    </citation>
    <scope>NUCLEOTIDE SEQUENCE [LARGE SCALE GENOMIC DNA]</scope>
    <source>
        <strain evidence="10 11">CBS-Z</strain>
    </source>
</reference>
<dbReference type="GO" id="GO:0106409">
    <property type="term" value="F:cyclic-di-AMP phosphodiesterase activity"/>
    <property type="evidence" value="ECO:0007669"/>
    <property type="project" value="RHEA"/>
</dbReference>
<protein>
    <recommendedName>
        <fullName evidence="6">Cyclic-di-AMP phosphodiesterase</fullName>
        <ecNumber evidence="6">3.1.4.-</ecNumber>
    </recommendedName>
</protein>
<feature type="transmembrane region" description="Helical" evidence="8">
    <location>
        <begin position="36"/>
        <end position="54"/>
    </location>
</feature>
<keyword evidence="7" id="KW-0479">Metal-binding</keyword>
<evidence type="ECO:0000313" key="11">
    <source>
        <dbReference type="Proteomes" id="UP000282930"/>
    </source>
</evidence>
<keyword evidence="6" id="KW-0378">Hydrolase</keyword>
<evidence type="ECO:0000256" key="8">
    <source>
        <dbReference type="SAM" id="Phobius"/>
    </source>
</evidence>
<keyword evidence="4 8" id="KW-1133">Transmembrane helix</keyword>
<dbReference type="InterPro" id="IPR001667">
    <property type="entry name" value="DDH_dom"/>
</dbReference>
<evidence type="ECO:0000256" key="1">
    <source>
        <dbReference type="ARBA" id="ARBA00004651"/>
    </source>
</evidence>
<feature type="binding site" evidence="7">
    <location>
        <position position="433"/>
    </location>
    <ligand>
        <name>Mn(2+)</name>
        <dbReference type="ChEBI" id="CHEBI:29035"/>
        <label>1</label>
    </ligand>
</feature>
<dbReference type="PANTHER" id="PTHR47618:SF2">
    <property type="entry name" value="CYCLIC-DI-AMP PHOSPHODIESTERASE GDPP"/>
    <property type="match status" value="1"/>
</dbReference>
<dbReference type="Pfam" id="PF21370">
    <property type="entry name" value="PAS_GdpP"/>
    <property type="match status" value="1"/>
</dbReference>
<dbReference type="InterPro" id="IPR014528">
    <property type="entry name" value="GdpP/PdeA"/>
</dbReference>
<evidence type="ECO:0000256" key="4">
    <source>
        <dbReference type="ARBA" id="ARBA00022989"/>
    </source>
</evidence>
<dbReference type="Proteomes" id="UP000282930">
    <property type="component" value="Chromosome"/>
</dbReference>
<dbReference type="InterPro" id="IPR038763">
    <property type="entry name" value="DHH_sf"/>
</dbReference>
<dbReference type="AlphaFoldDB" id="A0A3T0D4G5"/>
<dbReference type="PIRSF" id="PIRSF026583">
    <property type="entry name" value="YybT"/>
    <property type="match status" value="1"/>
</dbReference>
<comment type="cofactor">
    <cofactor evidence="7">
        <name>Mn(2+)</name>
        <dbReference type="ChEBI" id="CHEBI:29035"/>
    </cofactor>
    <text evidence="7">For phosphodiesterase activity, probably binds 2 Mn(2+) per subunit.</text>
</comment>
<comment type="function">
    <text evidence="6">Has phosphodiesterase (PDE) activity against cyclic-di-AMP (c-di-AMP).</text>
</comment>
<comment type="subcellular location">
    <subcellularLocation>
        <location evidence="1">Cell membrane</location>
        <topology evidence="1">Multi-pass membrane protein</topology>
    </subcellularLocation>
</comment>
<feature type="domain" description="GGDEF" evidence="9">
    <location>
        <begin position="186"/>
        <end position="317"/>
    </location>
</feature>